<dbReference type="PRINTS" id="PR01595">
    <property type="entry name" value="SYCDCHAPRONE"/>
</dbReference>
<dbReference type="AlphaFoldDB" id="A0A6N1X945"/>
<protein>
    <submittedName>
        <fullName evidence="2">SycD/LcrH family type III secretion system chaperone</fullName>
    </submittedName>
</protein>
<dbReference type="NCBIfam" id="TIGR02552">
    <property type="entry name" value="LcrH_SycD"/>
    <property type="match status" value="1"/>
</dbReference>
<gene>
    <name evidence="2" type="ORF">HUK68_16510</name>
</gene>
<dbReference type="InterPro" id="IPR005415">
    <property type="entry name" value="T3SS_Ca_resp_chp_LcrH/SycD"/>
</dbReference>
<dbReference type="Pfam" id="PF07720">
    <property type="entry name" value="TPR_3"/>
    <property type="match status" value="1"/>
</dbReference>
<keyword evidence="3" id="KW-1185">Reference proteome</keyword>
<dbReference type="Gene3D" id="1.25.40.10">
    <property type="entry name" value="Tetratricopeptide repeat domain"/>
    <property type="match status" value="1"/>
</dbReference>
<dbReference type="RefSeq" id="WP_175505180.1">
    <property type="nucleotide sequence ID" value="NZ_CP054840.1"/>
</dbReference>
<proteinExistence type="inferred from homology"/>
<dbReference type="SUPFAM" id="SSF48452">
    <property type="entry name" value="TPR-like"/>
    <property type="match status" value="1"/>
</dbReference>
<dbReference type="EMBL" id="CP054840">
    <property type="protein sequence ID" value="QKV54380.1"/>
    <property type="molecule type" value="Genomic_DNA"/>
</dbReference>
<name>A0A6N1X945_9BURK</name>
<dbReference type="KEGG" id="aant:HUK68_16510"/>
<evidence type="ECO:0000256" key="1">
    <source>
        <dbReference type="ARBA" id="ARBA00010244"/>
    </source>
</evidence>
<evidence type="ECO:0000313" key="3">
    <source>
        <dbReference type="Proteomes" id="UP000509579"/>
    </source>
</evidence>
<comment type="similarity">
    <text evidence="1">Belongs to the LcrH/SycD chaperone family.</text>
</comment>
<dbReference type="InterPro" id="IPR011990">
    <property type="entry name" value="TPR-like_helical_dom_sf"/>
</dbReference>
<accession>A0A6N1X945</accession>
<sequence length="168" mass="18870">MTTASTPSLSEQALELLSHGTGLGDIMGYGDTEYEAMYALGHNHYSQERYLDAAKCFGFLVAHNTMERRYLSAYASTLQMLKRYREAIQYHSVASVMDLEDPLPTFHTAECFLALEMHEEARQALDLVLAQCDKPHWHVLRQRCEALLALLADAVSDSSRSQAKEGPQ</sequence>
<organism evidence="2 3">
    <name type="scientific">Comamonas antarctica</name>
    <dbReference type="NCBI Taxonomy" id="2743470"/>
    <lineage>
        <taxon>Bacteria</taxon>
        <taxon>Pseudomonadati</taxon>
        <taxon>Pseudomonadota</taxon>
        <taxon>Betaproteobacteria</taxon>
        <taxon>Burkholderiales</taxon>
        <taxon>Comamonadaceae</taxon>
        <taxon>Comamonas</taxon>
    </lineage>
</organism>
<evidence type="ECO:0000313" key="2">
    <source>
        <dbReference type="EMBL" id="QKV54380.1"/>
    </source>
</evidence>
<reference evidence="2 3" key="1">
    <citation type="submission" date="2020-06" db="EMBL/GenBank/DDBJ databases">
        <title>Acidovorax antarctica sp. nov., isolated from Corinth ice sheet soil, Antarctic Fields Peninsula.</title>
        <authorList>
            <person name="Xu Q."/>
            <person name="Peng F."/>
        </authorList>
    </citation>
    <scope>NUCLEOTIDE SEQUENCE [LARGE SCALE GENOMIC DNA]</scope>
    <source>
        <strain evidence="2 3">16-35-5</strain>
    </source>
</reference>
<dbReference type="InterPro" id="IPR011716">
    <property type="entry name" value="TPR-3"/>
</dbReference>
<dbReference type="Proteomes" id="UP000509579">
    <property type="component" value="Chromosome"/>
</dbReference>